<name>A0A4R6WK10_9PROT</name>
<comment type="caution">
    <text evidence="14">The sequence shown here is derived from an EMBL/GenBank/DDBJ whole genome shotgun (WGS) entry which is preliminary data.</text>
</comment>
<keyword evidence="15" id="KW-1185">Reference proteome</keyword>
<dbReference type="PANTHER" id="PTHR11601">
    <property type="entry name" value="CYSTEINE DESULFURYLASE FAMILY MEMBER"/>
    <property type="match status" value="1"/>
</dbReference>
<evidence type="ECO:0000256" key="2">
    <source>
        <dbReference type="ARBA" id="ARBA00003120"/>
    </source>
</evidence>
<dbReference type="GO" id="GO:0046872">
    <property type="term" value="F:metal ion binding"/>
    <property type="evidence" value="ECO:0007669"/>
    <property type="project" value="UniProtKB-KW"/>
</dbReference>
<evidence type="ECO:0000256" key="11">
    <source>
        <dbReference type="ARBA" id="ARBA00050776"/>
    </source>
</evidence>
<keyword evidence="8" id="KW-0663">Pyridoxal phosphate</keyword>
<evidence type="ECO:0000256" key="8">
    <source>
        <dbReference type="ARBA" id="ARBA00022898"/>
    </source>
</evidence>
<evidence type="ECO:0000256" key="7">
    <source>
        <dbReference type="ARBA" id="ARBA00022723"/>
    </source>
</evidence>
<evidence type="ECO:0000313" key="15">
    <source>
        <dbReference type="Proteomes" id="UP000295783"/>
    </source>
</evidence>
<evidence type="ECO:0000256" key="9">
    <source>
        <dbReference type="ARBA" id="ARBA00023004"/>
    </source>
</evidence>
<comment type="similarity">
    <text evidence="3">Belongs to the class-V pyridoxal-phosphate-dependent aminotransferase family. NifS/IscS subfamily.</text>
</comment>
<dbReference type="AlphaFoldDB" id="A0A4R6WK10"/>
<keyword evidence="7" id="KW-0479">Metal-binding</keyword>
<dbReference type="InterPro" id="IPR016454">
    <property type="entry name" value="Cysteine_dSase"/>
</dbReference>
<protein>
    <recommendedName>
        <fullName evidence="5">Cysteine desulfurase</fullName>
        <ecNumber evidence="4">2.8.1.7</ecNumber>
    </recommendedName>
</protein>
<comment type="function">
    <text evidence="2">Catalyzes the removal of elemental sulfur atoms from cysteine to produce alanine. Seems to participate in the biosynthesis of the nitrogenase metalloclusters by providing the inorganic sulfur required for the Fe-S core formation.</text>
</comment>
<evidence type="ECO:0000256" key="4">
    <source>
        <dbReference type="ARBA" id="ARBA00012239"/>
    </source>
</evidence>
<dbReference type="EMBL" id="SNYW01000010">
    <property type="protein sequence ID" value="TDQ80873.1"/>
    <property type="molecule type" value="Genomic_DNA"/>
</dbReference>
<dbReference type="PROSITE" id="PS00595">
    <property type="entry name" value="AA_TRANSFER_CLASS_5"/>
    <property type="match status" value="1"/>
</dbReference>
<feature type="domain" description="Aminotransferase class V" evidence="13">
    <location>
        <begin position="5"/>
        <end position="359"/>
    </location>
</feature>
<dbReference type="PANTHER" id="PTHR11601:SF34">
    <property type="entry name" value="CYSTEINE DESULFURASE"/>
    <property type="match status" value="1"/>
</dbReference>
<comment type="catalytic activity">
    <reaction evidence="11">
        <text>(sulfur carrier)-H + L-cysteine = (sulfur carrier)-SH + L-alanine</text>
        <dbReference type="Rhea" id="RHEA:43892"/>
        <dbReference type="Rhea" id="RHEA-COMP:14737"/>
        <dbReference type="Rhea" id="RHEA-COMP:14739"/>
        <dbReference type="ChEBI" id="CHEBI:29917"/>
        <dbReference type="ChEBI" id="CHEBI:35235"/>
        <dbReference type="ChEBI" id="CHEBI:57972"/>
        <dbReference type="ChEBI" id="CHEBI:64428"/>
        <dbReference type="EC" id="2.8.1.7"/>
    </reaction>
</comment>
<dbReference type="InterPro" id="IPR020578">
    <property type="entry name" value="Aminotrans_V_PyrdxlP_BS"/>
</dbReference>
<dbReference type="Gene3D" id="3.40.640.10">
    <property type="entry name" value="Type I PLP-dependent aspartate aminotransferase-like (Major domain)"/>
    <property type="match status" value="1"/>
</dbReference>
<comment type="cofactor">
    <cofactor evidence="1 12">
        <name>pyridoxal 5'-phosphate</name>
        <dbReference type="ChEBI" id="CHEBI:597326"/>
    </cofactor>
</comment>
<evidence type="ECO:0000256" key="3">
    <source>
        <dbReference type="ARBA" id="ARBA00006490"/>
    </source>
</evidence>
<evidence type="ECO:0000256" key="5">
    <source>
        <dbReference type="ARBA" id="ARBA00013558"/>
    </source>
</evidence>
<evidence type="ECO:0000313" key="14">
    <source>
        <dbReference type="EMBL" id="TDQ80873.1"/>
    </source>
</evidence>
<proteinExistence type="inferred from homology"/>
<dbReference type="EC" id="2.8.1.7" evidence="4"/>
<dbReference type="GO" id="GO:0051536">
    <property type="term" value="F:iron-sulfur cluster binding"/>
    <property type="evidence" value="ECO:0007669"/>
    <property type="project" value="UniProtKB-KW"/>
</dbReference>
<dbReference type="InterPro" id="IPR015424">
    <property type="entry name" value="PyrdxlP-dep_Trfase"/>
</dbReference>
<dbReference type="Pfam" id="PF00266">
    <property type="entry name" value="Aminotran_5"/>
    <property type="match status" value="1"/>
</dbReference>
<gene>
    <name evidence="14" type="ORF">A8950_2742</name>
</gene>
<dbReference type="GO" id="GO:0031071">
    <property type="term" value="F:cysteine desulfurase activity"/>
    <property type="evidence" value="ECO:0007669"/>
    <property type="project" value="UniProtKB-EC"/>
</dbReference>
<evidence type="ECO:0000256" key="1">
    <source>
        <dbReference type="ARBA" id="ARBA00001933"/>
    </source>
</evidence>
<dbReference type="InterPro" id="IPR000192">
    <property type="entry name" value="Aminotrans_V_dom"/>
</dbReference>
<evidence type="ECO:0000259" key="13">
    <source>
        <dbReference type="Pfam" id="PF00266"/>
    </source>
</evidence>
<dbReference type="Gene3D" id="3.90.1150.10">
    <property type="entry name" value="Aspartate Aminotransferase, domain 1"/>
    <property type="match status" value="1"/>
</dbReference>
<evidence type="ECO:0000256" key="12">
    <source>
        <dbReference type="RuleBase" id="RU004504"/>
    </source>
</evidence>
<dbReference type="InterPro" id="IPR015421">
    <property type="entry name" value="PyrdxlP-dep_Trfase_major"/>
</dbReference>
<sequence length="384" mass="39876">MMRGIYMDWNATAPLRPAALAAMSAALAEFGNASSVHAFGRRARAWIDQAREEVAALVGARASLVTFTSGGTEANNLALLSRGARPLVTTAIEHESVLKPARLAGAEVARVARSGEIDVAHLSYLIDRASDRAGKPAFVSVMLANNETGVIQPVAEIARLAHTKGALVHCDATQAVGRVPVDINELGVDYMTLSAHKLGGPQGAGALILGDDLPVEPLVIGGGQERNRRAGTENVAAIAGFGAAAKEARALHDMDRIADLRDHLEDRLVSFGQPVTVFGRNVPRLPNTTCFASGTKTSETLVMALDLSGIAISAGSACSSGKVRPSHVISAMGFDAATAGSAIRVSLGWQNDIADIDSFIAAWGRVQRAGPARSDAADAHISAA</sequence>
<keyword evidence="10" id="KW-0411">Iron-sulfur</keyword>
<keyword evidence="6" id="KW-0808">Transferase</keyword>
<keyword evidence="9" id="KW-0408">Iron</keyword>
<dbReference type="PIRSF" id="PIRSF005572">
    <property type="entry name" value="NifS"/>
    <property type="match status" value="1"/>
</dbReference>
<dbReference type="InterPro" id="IPR015422">
    <property type="entry name" value="PyrdxlP-dep_Trfase_small"/>
</dbReference>
<reference evidence="14 15" key="1">
    <citation type="submission" date="2019-03" db="EMBL/GenBank/DDBJ databases">
        <title>Genomic Encyclopedia of Type Strains, Phase III (KMG-III): the genomes of soil and plant-associated and newly described type strains.</title>
        <authorList>
            <person name="Whitman W."/>
        </authorList>
    </citation>
    <scope>NUCLEOTIDE SEQUENCE [LARGE SCALE GENOMIC DNA]</scope>
    <source>
        <strain evidence="14 15">CGMCC 1.7660</strain>
    </source>
</reference>
<evidence type="ECO:0000256" key="10">
    <source>
        <dbReference type="ARBA" id="ARBA00023014"/>
    </source>
</evidence>
<dbReference type="OrthoDB" id="9808002at2"/>
<dbReference type="RefSeq" id="WP_133614213.1">
    <property type="nucleotide sequence ID" value="NZ_SNYW01000010.1"/>
</dbReference>
<organism evidence="14 15">
    <name type="scientific">Dongia mobilis</name>
    <dbReference type="NCBI Taxonomy" id="578943"/>
    <lineage>
        <taxon>Bacteria</taxon>
        <taxon>Pseudomonadati</taxon>
        <taxon>Pseudomonadota</taxon>
        <taxon>Alphaproteobacteria</taxon>
        <taxon>Rhodospirillales</taxon>
        <taxon>Dongiaceae</taxon>
        <taxon>Dongia</taxon>
    </lineage>
</organism>
<accession>A0A4R6WK10</accession>
<dbReference type="Gene3D" id="1.10.260.50">
    <property type="match status" value="1"/>
</dbReference>
<evidence type="ECO:0000256" key="6">
    <source>
        <dbReference type="ARBA" id="ARBA00022679"/>
    </source>
</evidence>
<dbReference type="Proteomes" id="UP000295783">
    <property type="component" value="Unassembled WGS sequence"/>
</dbReference>
<dbReference type="SUPFAM" id="SSF53383">
    <property type="entry name" value="PLP-dependent transferases"/>
    <property type="match status" value="1"/>
</dbReference>